<feature type="domain" description="EAL" evidence="1">
    <location>
        <begin position="4"/>
        <end position="252"/>
    </location>
</feature>
<protein>
    <submittedName>
        <fullName evidence="2">EAL domain-containing protein</fullName>
    </submittedName>
</protein>
<organism evidence="2 3">
    <name type="scientific">Vreelandella titanicae</name>
    <dbReference type="NCBI Taxonomy" id="664683"/>
    <lineage>
        <taxon>Bacteria</taxon>
        <taxon>Pseudomonadati</taxon>
        <taxon>Pseudomonadota</taxon>
        <taxon>Gammaproteobacteria</taxon>
        <taxon>Oceanospirillales</taxon>
        <taxon>Halomonadaceae</taxon>
        <taxon>Vreelandella</taxon>
    </lineage>
</organism>
<dbReference type="Proteomes" id="UP000317288">
    <property type="component" value="Unassembled WGS sequence"/>
</dbReference>
<dbReference type="InterPro" id="IPR050706">
    <property type="entry name" value="Cyclic-di-GMP_PDE-like"/>
</dbReference>
<dbReference type="InterPro" id="IPR035919">
    <property type="entry name" value="EAL_sf"/>
</dbReference>
<dbReference type="CDD" id="cd01948">
    <property type="entry name" value="EAL"/>
    <property type="match status" value="1"/>
</dbReference>
<dbReference type="InterPro" id="IPR001633">
    <property type="entry name" value="EAL_dom"/>
</dbReference>
<sequence>MSQCARVNGHCKRCEGDLPFEFTMAFQPIVDLSLARIVTYEALVRGTQGESAGSVIAQVTDDLLYRFDQACRVKAIELASALDMPTDLSINFLPNAVYEPEACIQATLDVSKRVGWPTHRLIFEITETERVRDRQHLCNIIDAYRSMGFKTALDDFGNGYANLDLLTELTPDKLKIDRELVMHCDSDFRRQALLNAIILLAQELDMTLIAEGVETRGEALWLARAGVVRQQGFYFAKPAINSLCTHITPLLMGLKSELESSSGAVNERD</sequence>
<dbReference type="EMBL" id="VNFE01000002">
    <property type="protein sequence ID" value="TVU91004.1"/>
    <property type="molecule type" value="Genomic_DNA"/>
</dbReference>
<dbReference type="RefSeq" id="WP_144810539.1">
    <property type="nucleotide sequence ID" value="NZ_VNFE01000002.1"/>
</dbReference>
<dbReference type="PROSITE" id="PS50883">
    <property type="entry name" value="EAL"/>
    <property type="match status" value="1"/>
</dbReference>
<gene>
    <name evidence="2" type="ORF">FQP89_07950</name>
</gene>
<dbReference type="PANTHER" id="PTHR33121:SF15">
    <property type="entry name" value="BLUE LIGHT- AND TEMPERATURE-REGULATED ANTIREPRESSOR BLUF"/>
    <property type="match status" value="1"/>
</dbReference>
<dbReference type="Pfam" id="PF00563">
    <property type="entry name" value="EAL"/>
    <property type="match status" value="1"/>
</dbReference>
<evidence type="ECO:0000313" key="3">
    <source>
        <dbReference type="Proteomes" id="UP000317288"/>
    </source>
</evidence>
<dbReference type="SMART" id="SM00052">
    <property type="entry name" value="EAL"/>
    <property type="match status" value="1"/>
</dbReference>
<comment type="caution">
    <text evidence="2">The sequence shown here is derived from an EMBL/GenBank/DDBJ whole genome shotgun (WGS) entry which is preliminary data.</text>
</comment>
<dbReference type="SUPFAM" id="SSF141868">
    <property type="entry name" value="EAL domain-like"/>
    <property type="match status" value="1"/>
</dbReference>
<dbReference type="GO" id="GO:0071111">
    <property type="term" value="F:cyclic-guanylate-specific phosphodiesterase activity"/>
    <property type="evidence" value="ECO:0007669"/>
    <property type="project" value="InterPro"/>
</dbReference>
<proteinExistence type="predicted"/>
<name>A0A558JBP2_9GAMM</name>
<dbReference type="Gene3D" id="3.20.20.450">
    <property type="entry name" value="EAL domain"/>
    <property type="match status" value="1"/>
</dbReference>
<evidence type="ECO:0000259" key="1">
    <source>
        <dbReference type="PROSITE" id="PS50883"/>
    </source>
</evidence>
<reference evidence="2 3" key="1">
    <citation type="submission" date="2019-07" db="EMBL/GenBank/DDBJ databases">
        <title>Diversity of Bacteria from Kongsfjorden, Arctic.</title>
        <authorList>
            <person name="Yu Y."/>
        </authorList>
    </citation>
    <scope>NUCLEOTIDE SEQUENCE [LARGE SCALE GENOMIC DNA]</scope>
    <source>
        <strain evidence="2 3">SM1922</strain>
    </source>
</reference>
<evidence type="ECO:0000313" key="2">
    <source>
        <dbReference type="EMBL" id="TVU91004.1"/>
    </source>
</evidence>
<dbReference type="AlphaFoldDB" id="A0A558JBP2"/>
<accession>A0A558JBP2</accession>
<dbReference type="PANTHER" id="PTHR33121">
    <property type="entry name" value="CYCLIC DI-GMP PHOSPHODIESTERASE PDEF"/>
    <property type="match status" value="1"/>
</dbReference>